<keyword evidence="3" id="KW-1185">Reference proteome</keyword>
<dbReference type="Pfam" id="PF13618">
    <property type="entry name" value="Gluconate_2-dh3"/>
    <property type="match status" value="1"/>
</dbReference>
<evidence type="ECO:0000313" key="3">
    <source>
        <dbReference type="Proteomes" id="UP000267430"/>
    </source>
</evidence>
<dbReference type="PROSITE" id="PS51318">
    <property type="entry name" value="TAT"/>
    <property type="match status" value="1"/>
</dbReference>
<proteinExistence type="predicted"/>
<protein>
    <submittedName>
        <fullName evidence="2">Gluconate 2-dehydrogenase subunit 3 family protein</fullName>
    </submittedName>
</protein>
<accession>A0A3S0VD14</accession>
<dbReference type="InterPro" id="IPR027056">
    <property type="entry name" value="Gluconate_2DH_su3"/>
</dbReference>
<dbReference type="RefSeq" id="WP_126864659.1">
    <property type="nucleotide sequence ID" value="NZ_JAUSTX010000035.1"/>
</dbReference>
<name>A0A3S0VD14_9BACI</name>
<feature type="transmembrane region" description="Helical" evidence="1">
    <location>
        <begin position="20"/>
        <end position="40"/>
    </location>
</feature>
<dbReference type="Proteomes" id="UP000267430">
    <property type="component" value="Unassembled WGS sequence"/>
</dbReference>
<organism evidence="2 3">
    <name type="scientific">Peribacillus cavernae</name>
    <dbReference type="NCBI Taxonomy" id="1674310"/>
    <lineage>
        <taxon>Bacteria</taxon>
        <taxon>Bacillati</taxon>
        <taxon>Bacillota</taxon>
        <taxon>Bacilli</taxon>
        <taxon>Bacillales</taxon>
        <taxon>Bacillaceae</taxon>
        <taxon>Peribacillus</taxon>
    </lineage>
</organism>
<sequence>MSDKDRNQNEKAGNSRRTFLRNSGLTVGGLVLGGAVGSLFNVKSDSNAESADHKNMVSSSNPNQALMYFTPDQFKTVEALSETIFPKTESGPGAKELGVVYYIDHQLAGSWGLNTREYMTGPFYPAKAVPEQGYQTHLKRQQVFDIGIESINAYSTKKFKKKFQELEKEDDKIAILKDFEEDKVKLNSSLSSSFFFSILRSATIEGVYADPMYGGNKDMGGWKMKNFPGHQASFTNVLGKDKFVAMKPQSLNAQHKM</sequence>
<dbReference type="EMBL" id="RYZZ01000008">
    <property type="protein sequence ID" value="RUQ29637.1"/>
    <property type="molecule type" value="Genomic_DNA"/>
</dbReference>
<dbReference type="AlphaFoldDB" id="A0A3S0VD14"/>
<dbReference type="InterPro" id="IPR006311">
    <property type="entry name" value="TAT_signal"/>
</dbReference>
<keyword evidence="1" id="KW-1133">Transmembrane helix</keyword>
<dbReference type="OrthoDB" id="8400810at2"/>
<keyword evidence="1" id="KW-0812">Transmembrane</keyword>
<keyword evidence="1" id="KW-0472">Membrane</keyword>
<reference evidence="2 3" key="1">
    <citation type="submission" date="2018-12" db="EMBL/GenBank/DDBJ databases">
        <title>Bacillus chawlae sp. nov., Bacillus glennii sp. nov., and Bacillus saganii sp. nov. Isolated from the Vehicle Assembly Building at Kennedy Space Center where the Viking Spacecraft were Assembled.</title>
        <authorList>
            <person name="Seuylemezian A."/>
            <person name="Vaishampayan P."/>
        </authorList>
    </citation>
    <scope>NUCLEOTIDE SEQUENCE [LARGE SCALE GENOMIC DNA]</scope>
    <source>
        <strain evidence="2 3">L5</strain>
    </source>
</reference>
<comment type="caution">
    <text evidence="2">The sequence shown here is derived from an EMBL/GenBank/DDBJ whole genome shotgun (WGS) entry which is preliminary data.</text>
</comment>
<gene>
    <name evidence="2" type="ORF">ELQ35_09755</name>
</gene>
<evidence type="ECO:0000256" key="1">
    <source>
        <dbReference type="SAM" id="Phobius"/>
    </source>
</evidence>
<evidence type="ECO:0000313" key="2">
    <source>
        <dbReference type="EMBL" id="RUQ29637.1"/>
    </source>
</evidence>